<feature type="transmembrane region" description="Helical" evidence="2">
    <location>
        <begin position="97"/>
        <end position="114"/>
    </location>
</feature>
<organism evidence="3 4">
    <name type="scientific">Stylosanthes scabra</name>
    <dbReference type="NCBI Taxonomy" id="79078"/>
    <lineage>
        <taxon>Eukaryota</taxon>
        <taxon>Viridiplantae</taxon>
        <taxon>Streptophyta</taxon>
        <taxon>Embryophyta</taxon>
        <taxon>Tracheophyta</taxon>
        <taxon>Spermatophyta</taxon>
        <taxon>Magnoliopsida</taxon>
        <taxon>eudicotyledons</taxon>
        <taxon>Gunneridae</taxon>
        <taxon>Pentapetalae</taxon>
        <taxon>rosids</taxon>
        <taxon>fabids</taxon>
        <taxon>Fabales</taxon>
        <taxon>Fabaceae</taxon>
        <taxon>Papilionoideae</taxon>
        <taxon>50 kb inversion clade</taxon>
        <taxon>dalbergioids sensu lato</taxon>
        <taxon>Dalbergieae</taxon>
        <taxon>Pterocarpus clade</taxon>
        <taxon>Stylosanthes</taxon>
    </lineage>
</organism>
<proteinExistence type="predicted"/>
<evidence type="ECO:0000313" key="3">
    <source>
        <dbReference type="EMBL" id="MED6121690.1"/>
    </source>
</evidence>
<evidence type="ECO:0000256" key="1">
    <source>
        <dbReference type="SAM" id="MobiDB-lite"/>
    </source>
</evidence>
<accession>A0ABU6RCI8</accession>
<feature type="compositionally biased region" description="Basic and acidic residues" evidence="1">
    <location>
        <begin position="8"/>
        <end position="22"/>
    </location>
</feature>
<keyword evidence="4" id="KW-1185">Reference proteome</keyword>
<dbReference type="Proteomes" id="UP001341840">
    <property type="component" value="Unassembled WGS sequence"/>
</dbReference>
<name>A0ABU6RCI8_9FABA</name>
<reference evidence="3 4" key="1">
    <citation type="journal article" date="2023" name="Plants (Basel)">
        <title>Bridging the Gap: Combining Genomics and Transcriptomics Approaches to Understand Stylosanthes scabra, an Orphan Legume from the Brazilian Caatinga.</title>
        <authorList>
            <person name="Ferreira-Neto J.R.C."/>
            <person name="da Silva M.D."/>
            <person name="Binneck E."/>
            <person name="de Melo N.F."/>
            <person name="da Silva R.H."/>
            <person name="de Melo A.L.T.M."/>
            <person name="Pandolfi V."/>
            <person name="Bustamante F.O."/>
            <person name="Brasileiro-Vidal A.C."/>
            <person name="Benko-Iseppon A.M."/>
        </authorList>
    </citation>
    <scope>NUCLEOTIDE SEQUENCE [LARGE SCALE GENOMIC DNA]</scope>
    <source>
        <tissue evidence="3">Leaves</tissue>
    </source>
</reference>
<comment type="caution">
    <text evidence="3">The sequence shown here is derived from an EMBL/GenBank/DDBJ whole genome shotgun (WGS) entry which is preliminary data.</text>
</comment>
<keyword evidence="2" id="KW-0812">Transmembrane</keyword>
<keyword evidence="2" id="KW-1133">Transmembrane helix</keyword>
<feature type="compositionally biased region" description="Polar residues" evidence="1">
    <location>
        <begin position="24"/>
        <end position="34"/>
    </location>
</feature>
<feature type="region of interest" description="Disordered" evidence="1">
    <location>
        <begin position="1"/>
        <end position="48"/>
    </location>
</feature>
<dbReference type="EMBL" id="JASCZI010030352">
    <property type="protein sequence ID" value="MED6121690.1"/>
    <property type="molecule type" value="Genomic_DNA"/>
</dbReference>
<protein>
    <submittedName>
        <fullName evidence="3">Uncharacterized protein</fullName>
    </submittedName>
</protein>
<evidence type="ECO:0000313" key="4">
    <source>
        <dbReference type="Proteomes" id="UP001341840"/>
    </source>
</evidence>
<gene>
    <name evidence="3" type="ORF">PIB30_032569</name>
</gene>
<evidence type="ECO:0000256" key="2">
    <source>
        <dbReference type="SAM" id="Phobius"/>
    </source>
</evidence>
<feature type="region of interest" description="Disordered" evidence="1">
    <location>
        <begin position="62"/>
        <end position="85"/>
    </location>
</feature>
<keyword evidence="2" id="KW-0472">Membrane</keyword>
<sequence>MRRRFWKRKQEPVTEESPKEDSTVLESTVNNSVQPLEDGSSAGSEFQQENCEIQPMNVEFRPLNSDLRPDNSTIRPPRNDYPGSEEYNRRQIRDLKWLAIFLCIIVIGSAYVVSENDEISCLSKKNRASNLLAVLVTIFEDENFNVTSQILEV</sequence>